<dbReference type="InterPro" id="IPR032875">
    <property type="entry name" value="Succ_CoA_lig_flav_dom"/>
</dbReference>
<reference evidence="3" key="1">
    <citation type="journal article" date="2014" name="Front. Microbiol.">
        <title>High frequency of phylogenetically diverse reductive dehalogenase-homologous genes in deep subseafloor sedimentary metagenomes.</title>
        <authorList>
            <person name="Kawai M."/>
            <person name="Futagami T."/>
            <person name="Toyoda A."/>
            <person name="Takaki Y."/>
            <person name="Nishi S."/>
            <person name="Hori S."/>
            <person name="Arai W."/>
            <person name="Tsubouchi T."/>
            <person name="Morono Y."/>
            <person name="Uchiyama I."/>
            <person name="Ito T."/>
            <person name="Fujiyama A."/>
            <person name="Inagaki F."/>
            <person name="Takami H."/>
        </authorList>
    </citation>
    <scope>NUCLEOTIDE SEQUENCE</scope>
    <source>
        <strain evidence="3">Expedition CK06-06</strain>
    </source>
</reference>
<feature type="non-terminal residue" evidence="3">
    <location>
        <position position="107"/>
    </location>
</feature>
<organism evidence="3">
    <name type="scientific">marine sediment metagenome</name>
    <dbReference type="NCBI Taxonomy" id="412755"/>
    <lineage>
        <taxon>unclassified sequences</taxon>
        <taxon>metagenomes</taxon>
        <taxon>ecological metagenomes</taxon>
    </lineage>
</organism>
<sequence length="107" mass="11194">MLTHSHDNGRGMPQVAGPLHRGQHTCPTAIGDQTVVEKTKGLTAWGAIPGRAGQLGIISQSGGITQRLTEYTCSLGVGVNKAASIGNATVLDSTDYLEYMADDEGIR</sequence>
<protein>
    <recommendedName>
        <fullName evidence="2">Succinyl-CoA synthetase-like flavodoxin domain-containing protein</fullName>
    </recommendedName>
</protein>
<feature type="region of interest" description="Disordered" evidence="1">
    <location>
        <begin position="1"/>
        <end position="24"/>
    </location>
</feature>
<dbReference type="Pfam" id="PF13607">
    <property type="entry name" value="Succ_CoA_lig"/>
    <property type="match status" value="1"/>
</dbReference>
<name>X1GKM4_9ZZZZ</name>
<evidence type="ECO:0000259" key="2">
    <source>
        <dbReference type="Pfam" id="PF13607"/>
    </source>
</evidence>
<feature type="domain" description="Succinyl-CoA synthetase-like flavodoxin" evidence="2">
    <location>
        <begin position="52"/>
        <end position="107"/>
    </location>
</feature>
<dbReference type="SUPFAM" id="SSF52210">
    <property type="entry name" value="Succinyl-CoA synthetase domains"/>
    <property type="match status" value="1"/>
</dbReference>
<dbReference type="AlphaFoldDB" id="X1GKM4"/>
<comment type="caution">
    <text evidence="3">The sequence shown here is derived from an EMBL/GenBank/DDBJ whole genome shotgun (WGS) entry which is preliminary data.</text>
</comment>
<dbReference type="InterPro" id="IPR016102">
    <property type="entry name" value="Succinyl-CoA_synth-like"/>
</dbReference>
<accession>X1GKM4</accession>
<evidence type="ECO:0000313" key="3">
    <source>
        <dbReference type="EMBL" id="GAH58446.1"/>
    </source>
</evidence>
<dbReference type="Gene3D" id="3.40.50.261">
    <property type="entry name" value="Succinyl-CoA synthetase domains"/>
    <property type="match status" value="1"/>
</dbReference>
<proteinExistence type="predicted"/>
<gene>
    <name evidence="3" type="ORF">S03H2_30741</name>
</gene>
<dbReference type="EMBL" id="BARU01018603">
    <property type="protein sequence ID" value="GAH58446.1"/>
    <property type="molecule type" value="Genomic_DNA"/>
</dbReference>
<evidence type="ECO:0000256" key="1">
    <source>
        <dbReference type="SAM" id="MobiDB-lite"/>
    </source>
</evidence>